<dbReference type="OrthoDB" id="2679623at2"/>
<dbReference type="GO" id="GO:0003677">
    <property type="term" value="F:DNA binding"/>
    <property type="evidence" value="ECO:0007669"/>
    <property type="project" value="InterPro"/>
</dbReference>
<evidence type="ECO:0000313" key="3">
    <source>
        <dbReference type="Proteomes" id="UP000295680"/>
    </source>
</evidence>
<dbReference type="Gene3D" id="1.10.260.40">
    <property type="entry name" value="lambda repressor-like DNA-binding domains"/>
    <property type="match status" value="1"/>
</dbReference>
<dbReference type="Proteomes" id="UP000295680">
    <property type="component" value="Unassembled WGS sequence"/>
</dbReference>
<keyword evidence="3" id="KW-1185">Reference proteome</keyword>
<dbReference type="PROSITE" id="PS50943">
    <property type="entry name" value="HTH_CROC1"/>
    <property type="match status" value="1"/>
</dbReference>
<evidence type="ECO:0000259" key="1">
    <source>
        <dbReference type="PROSITE" id="PS50943"/>
    </source>
</evidence>
<dbReference type="InterPro" id="IPR001387">
    <property type="entry name" value="Cro/C1-type_HTH"/>
</dbReference>
<reference evidence="2 3" key="1">
    <citation type="submission" date="2019-03" db="EMBL/GenBank/DDBJ databases">
        <title>Genomic Encyclopedia of Type Strains, Phase IV (KMG-IV): sequencing the most valuable type-strain genomes for metagenomic binning, comparative biology and taxonomic classification.</title>
        <authorList>
            <person name="Goeker M."/>
        </authorList>
    </citation>
    <scope>NUCLEOTIDE SEQUENCE [LARGE SCALE GENOMIC DNA]</scope>
    <source>
        <strain evidence="2 3">DSM 45934</strain>
    </source>
</reference>
<comment type="caution">
    <text evidence="2">The sequence shown here is derived from an EMBL/GenBank/DDBJ whole genome shotgun (WGS) entry which is preliminary data.</text>
</comment>
<sequence>MPELPEPATLADRLDRLFRTVHPTGRREYSYDEVAAAIRAEGVTISHTYVWQLRKGLRDNPTKRHLEALARFFGVRPSYFLEEDVSDVDAELELMVALRDQSVRMVALRTADLSPAGLKAIMGVIEHTRAIEGLPSAQDDE</sequence>
<gene>
    <name evidence="2" type="ORF">EV192_102402</name>
</gene>
<dbReference type="EMBL" id="SLWS01000002">
    <property type="protein sequence ID" value="TCO62265.1"/>
    <property type="molecule type" value="Genomic_DNA"/>
</dbReference>
<evidence type="ECO:0000313" key="2">
    <source>
        <dbReference type="EMBL" id="TCO62265.1"/>
    </source>
</evidence>
<dbReference type="CDD" id="cd00093">
    <property type="entry name" value="HTH_XRE"/>
    <property type="match status" value="1"/>
</dbReference>
<dbReference type="InterPro" id="IPR010982">
    <property type="entry name" value="Lambda_DNA-bd_dom_sf"/>
</dbReference>
<feature type="domain" description="HTH cro/C1-type" evidence="1">
    <location>
        <begin position="40"/>
        <end position="80"/>
    </location>
</feature>
<dbReference type="AlphaFoldDB" id="A0A4R2K7D7"/>
<accession>A0A4R2K7D7</accession>
<organism evidence="2 3">
    <name type="scientific">Actinocrispum wychmicini</name>
    <dbReference type="NCBI Taxonomy" id="1213861"/>
    <lineage>
        <taxon>Bacteria</taxon>
        <taxon>Bacillati</taxon>
        <taxon>Actinomycetota</taxon>
        <taxon>Actinomycetes</taxon>
        <taxon>Pseudonocardiales</taxon>
        <taxon>Pseudonocardiaceae</taxon>
        <taxon>Actinocrispum</taxon>
    </lineage>
</organism>
<protein>
    <recommendedName>
        <fullName evidence="1">HTH cro/C1-type domain-containing protein</fullName>
    </recommendedName>
</protein>
<proteinExistence type="predicted"/>
<dbReference type="SUPFAM" id="SSF47413">
    <property type="entry name" value="lambda repressor-like DNA-binding domains"/>
    <property type="match status" value="1"/>
</dbReference>
<dbReference type="RefSeq" id="WP_132113897.1">
    <property type="nucleotide sequence ID" value="NZ_SLWS01000002.1"/>
</dbReference>
<name>A0A4R2K7D7_9PSEU</name>